<dbReference type="Pfam" id="PF00326">
    <property type="entry name" value="Peptidase_S9"/>
    <property type="match status" value="1"/>
</dbReference>
<dbReference type="InterPro" id="IPR011042">
    <property type="entry name" value="6-blade_b-propeller_TolB-like"/>
</dbReference>
<accession>A0ABU9Y3H2</accession>
<dbReference type="RefSeq" id="WP_345840438.1">
    <property type="nucleotide sequence ID" value="NZ_JBDIME010000008.1"/>
</dbReference>
<dbReference type="Gene3D" id="3.40.50.1820">
    <property type="entry name" value="alpha/beta hydrolase"/>
    <property type="match status" value="1"/>
</dbReference>
<name>A0ABU9Y3H2_9SPHN</name>
<feature type="chain" id="PRO_5045845971" evidence="2">
    <location>
        <begin position="26"/>
        <end position="709"/>
    </location>
</feature>
<dbReference type="PANTHER" id="PTHR42776">
    <property type="entry name" value="SERINE PEPTIDASE S9 FAMILY MEMBER"/>
    <property type="match status" value="1"/>
</dbReference>
<gene>
    <name evidence="4" type="ORF">ABC974_11890</name>
</gene>
<protein>
    <submittedName>
        <fullName evidence="4">Atxe2 family lasso peptide isopeptidase</fullName>
    </submittedName>
</protein>
<reference evidence="4 5" key="1">
    <citation type="submission" date="2024-05" db="EMBL/GenBank/DDBJ databases">
        <authorList>
            <person name="Liu Q."/>
            <person name="Xin Y.-H."/>
        </authorList>
    </citation>
    <scope>NUCLEOTIDE SEQUENCE [LARGE SCALE GENOMIC DNA]</scope>
    <source>
        <strain evidence="4 5">CGMCC 1.10181</strain>
    </source>
</reference>
<dbReference type="InterPro" id="IPR001375">
    <property type="entry name" value="Peptidase_S9_cat"/>
</dbReference>
<dbReference type="Proteomes" id="UP001419910">
    <property type="component" value="Unassembled WGS sequence"/>
</dbReference>
<evidence type="ECO:0000256" key="1">
    <source>
        <dbReference type="ARBA" id="ARBA00022801"/>
    </source>
</evidence>
<dbReference type="SUPFAM" id="SSF82171">
    <property type="entry name" value="DPP6 N-terminal domain-like"/>
    <property type="match status" value="1"/>
</dbReference>
<keyword evidence="1" id="KW-0378">Hydrolase</keyword>
<dbReference type="NCBIfam" id="NF033523">
    <property type="entry name" value="lasso_peptidase"/>
    <property type="match status" value="1"/>
</dbReference>
<feature type="signal peptide" evidence="2">
    <location>
        <begin position="1"/>
        <end position="25"/>
    </location>
</feature>
<evidence type="ECO:0000313" key="5">
    <source>
        <dbReference type="Proteomes" id="UP001419910"/>
    </source>
</evidence>
<dbReference type="PANTHER" id="PTHR42776:SF27">
    <property type="entry name" value="DIPEPTIDYL PEPTIDASE FAMILY MEMBER 6"/>
    <property type="match status" value="1"/>
</dbReference>
<sequence length="709" mass="76357">MVSCAHRLGAALCAMLLFDTASAYASCPVLPSAERLDRGKHAVTPDDLLGLRDIGLPAVAYGEPSPVAVAPDGRHAALVLSRAEAASNSYCRGLVIVDLEGRERPRLVDSGGDLITDSDPFNGYYTPDGGQPTIVPVWSPDGSRIAYRRRDRGVTQAWVANVDGSGARAVTADTVDVDAIAWAPGDGVLVFADRPGVAVANAAIDSAGLSGWLYDASILPDYGPRPMVAGPIGRRAHLVSLGDGTVRDAGPEEAGLLPPELAFGASAAISAVTATGARAGVRKTGDALFFAPTVIDIDRPGRARVTCRAGACASGVQHLWWNADGTRLYLQRREGWNRETNAFYVIDPASSGTPRLVLATTDALLGCQLLPAGLLCLRENATAPRRLVLIDLGSGSARTVFDPNPQVASWRFGAVRRLRWKNNLGLEAWGDLVLPPDIGPHEKVPLVIVQYDSKGFLRGGTGDEYPVYALAAQGMAVLSIERPISVAQADPKVRTMADYYVVFQKDWGERRSQLSSVETGIRAAIATGAIDPARIGITGLSDGSSTVRFALINSNLVFKAAAISTCCVEMRTTMTYGGIAWAEFNKSMGYPPASNEDEAFWRPYSMVLNAGRMTTPLLMQLADREYLLSLETVTALREHHQPVEMYVFPNEFHLKWQPAHRQAIYRRNIDWFAYWLLGRIDADPAKTAQYRRWDAMRTSVRAGVAGSGP</sequence>
<evidence type="ECO:0000259" key="3">
    <source>
        <dbReference type="Pfam" id="PF00326"/>
    </source>
</evidence>
<keyword evidence="2" id="KW-0732">Signal</keyword>
<evidence type="ECO:0000256" key="2">
    <source>
        <dbReference type="SAM" id="SignalP"/>
    </source>
</evidence>
<feature type="domain" description="Peptidase S9 prolyl oligopeptidase catalytic" evidence="3">
    <location>
        <begin position="498"/>
        <end position="676"/>
    </location>
</feature>
<dbReference type="InterPro" id="IPR029058">
    <property type="entry name" value="AB_hydrolase_fold"/>
</dbReference>
<dbReference type="InterPro" id="IPR053536">
    <property type="entry name" value="Lasso_peptide_isopeptidase"/>
</dbReference>
<dbReference type="EMBL" id="JBDIME010000008">
    <property type="protein sequence ID" value="MEN2790331.1"/>
    <property type="molecule type" value="Genomic_DNA"/>
</dbReference>
<organism evidence="4 5">
    <name type="scientific">Sphingomonas oligophenolica</name>
    <dbReference type="NCBI Taxonomy" id="301154"/>
    <lineage>
        <taxon>Bacteria</taxon>
        <taxon>Pseudomonadati</taxon>
        <taxon>Pseudomonadota</taxon>
        <taxon>Alphaproteobacteria</taxon>
        <taxon>Sphingomonadales</taxon>
        <taxon>Sphingomonadaceae</taxon>
        <taxon>Sphingomonas</taxon>
    </lineage>
</organism>
<proteinExistence type="predicted"/>
<keyword evidence="5" id="KW-1185">Reference proteome</keyword>
<comment type="caution">
    <text evidence="4">The sequence shown here is derived from an EMBL/GenBank/DDBJ whole genome shotgun (WGS) entry which is preliminary data.</text>
</comment>
<dbReference type="Gene3D" id="2.120.10.30">
    <property type="entry name" value="TolB, C-terminal domain"/>
    <property type="match status" value="1"/>
</dbReference>
<dbReference type="SUPFAM" id="SSF53474">
    <property type="entry name" value="alpha/beta-Hydrolases"/>
    <property type="match status" value="1"/>
</dbReference>
<evidence type="ECO:0000313" key="4">
    <source>
        <dbReference type="EMBL" id="MEN2790331.1"/>
    </source>
</evidence>